<accession>A0ABS8CAZ2</accession>
<dbReference type="InterPro" id="IPR007300">
    <property type="entry name" value="CidB/LrgB"/>
</dbReference>
<feature type="transmembrane region" description="Helical" evidence="5">
    <location>
        <begin position="6"/>
        <end position="24"/>
    </location>
</feature>
<comment type="caution">
    <text evidence="6">The sequence shown here is derived from an EMBL/GenBank/DDBJ whole genome shotgun (WGS) entry which is preliminary data.</text>
</comment>
<feature type="transmembrane region" description="Helical" evidence="5">
    <location>
        <begin position="36"/>
        <end position="54"/>
    </location>
</feature>
<evidence type="ECO:0000256" key="1">
    <source>
        <dbReference type="ARBA" id="ARBA00004141"/>
    </source>
</evidence>
<dbReference type="RefSeq" id="WP_226953470.1">
    <property type="nucleotide sequence ID" value="NZ_JACDXW010000002.1"/>
</dbReference>
<evidence type="ECO:0000256" key="3">
    <source>
        <dbReference type="ARBA" id="ARBA00022989"/>
    </source>
</evidence>
<proteinExistence type="predicted"/>
<feature type="transmembrane region" description="Helical" evidence="5">
    <location>
        <begin position="97"/>
        <end position="119"/>
    </location>
</feature>
<dbReference type="EMBL" id="JACDXW010000002">
    <property type="protein sequence ID" value="MCB5363201.1"/>
    <property type="molecule type" value="Genomic_DNA"/>
</dbReference>
<evidence type="ECO:0000256" key="4">
    <source>
        <dbReference type="ARBA" id="ARBA00023136"/>
    </source>
</evidence>
<evidence type="ECO:0000313" key="7">
    <source>
        <dbReference type="Proteomes" id="UP000776983"/>
    </source>
</evidence>
<gene>
    <name evidence="6" type="ORF">H0484_05450</name>
</gene>
<sequence length="234" mass="24624">MSSWALTSLPLFWTGVTLLVYLFTLTVYRRCGSHPLLLPVLTSVAIIIALLYATDTPYPVYAEHTRFLTLLIGPATVALAVPLYGQWGRLKRLWQPLLVALLAGSVTAIVSAVGIAWWLGASLETVRSLAPRAATMPIAMDVAAITGGLPSFTNVAVAMTGVSGAMFTFGLLRLVGVRDPAVQGFAMGLSAHAIGTARAFQENDTAGAFSALGMGLNGIATALLVPLILMLWGL</sequence>
<organism evidence="6 7">
    <name type="scientific">Mesopusillimonas faecipullorum</name>
    <dbReference type="NCBI Taxonomy" id="2755040"/>
    <lineage>
        <taxon>Bacteria</taxon>
        <taxon>Pseudomonadati</taxon>
        <taxon>Pseudomonadota</taxon>
        <taxon>Betaproteobacteria</taxon>
        <taxon>Burkholderiales</taxon>
        <taxon>Alcaligenaceae</taxon>
        <taxon>Mesopusillimonas</taxon>
    </lineage>
</organism>
<reference evidence="6 7" key="1">
    <citation type="submission" date="2020-07" db="EMBL/GenBank/DDBJ databases">
        <title>Pusillimonas sp. nov., isolated from poultry manure in Taiwan.</title>
        <authorList>
            <person name="Lin S.-Y."/>
            <person name="Tang Y.-S."/>
            <person name="Young C.-C."/>
        </authorList>
    </citation>
    <scope>NUCLEOTIDE SEQUENCE [LARGE SCALE GENOMIC DNA]</scope>
    <source>
        <strain evidence="6 7">CC-YST705</strain>
    </source>
</reference>
<dbReference type="Pfam" id="PF04172">
    <property type="entry name" value="LrgB"/>
    <property type="match status" value="1"/>
</dbReference>
<keyword evidence="3 5" id="KW-1133">Transmembrane helix</keyword>
<evidence type="ECO:0000256" key="2">
    <source>
        <dbReference type="ARBA" id="ARBA00022692"/>
    </source>
</evidence>
<name>A0ABS8CAZ2_9BURK</name>
<evidence type="ECO:0000313" key="6">
    <source>
        <dbReference type="EMBL" id="MCB5363201.1"/>
    </source>
</evidence>
<feature type="transmembrane region" description="Helical" evidence="5">
    <location>
        <begin position="66"/>
        <end position="85"/>
    </location>
</feature>
<feature type="transmembrane region" description="Helical" evidence="5">
    <location>
        <begin position="155"/>
        <end position="175"/>
    </location>
</feature>
<dbReference type="PANTHER" id="PTHR30249">
    <property type="entry name" value="PUTATIVE SEROTONIN TRANSPORTER"/>
    <property type="match status" value="1"/>
</dbReference>
<evidence type="ECO:0000256" key="5">
    <source>
        <dbReference type="SAM" id="Phobius"/>
    </source>
</evidence>
<protein>
    <submittedName>
        <fullName evidence="6">LrgB family protein</fullName>
    </submittedName>
</protein>
<dbReference type="PANTHER" id="PTHR30249:SF0">
    <property type="entry name" value="PLASTIDAL GLYCOLATE_GLYCERATE TRANSLOCATOR 1, CHLOROPLASTIC"/>
    <property type="match status" value="1"/>
</dbReference>
<dbReference type="Proteomes" id="UP000776983">
    <property type="component" value="Unassembled WGS sequence"/>
</dbReference>
<keyword evidence="7" id="KW-1185">Reference proteome</keyword>
<feature type="transmembrane region" description="Helical" evidence="5">
    <location>
        <begin position="206"/>
        <end position="232"/>
    </location>
</feature>
<keyword evidence="2 5" id="KW-0812">Transmembrane</keyword>
<comment type="subcellular location">
    <subcellularLocation>
        <location evidence="1">Membrane</location>
        <topology evidence="1">Multi-pass membrane protein</topology>
    </subcellularLocation>
</comment>
<keyword evidence="4 5" id="KW-0472">Membrane</keyword>